<feature type="region of interest" description="Disordered" evidence="1">
    <location>
        <begin position="1"/>
        <end position="26"/>
    </location>
</feature>
<organism evidence="2 3">
    <name type="scientific">Mustela putorius furo</name>
    <name type="common">European domestic ferret</name>
    <name type="synonym">Mustela furo</name>
    <dbReference type="NCBI Taxonomy" id="9669"/>
    <lineage>
        <taxon>Eukaryota</taxon>
        <taxon>Metazoa</taxon>
        <taxon>Chordata</taxon>
        <taxon>Craniata</taxon>
        <taxon>Vertebrata</taxon>
        <taxon>Euteleostomi</taxon>
        <taxon>Mammalia</taxon>
        <taxon>Eutheria</taxon>
        <taxon>Laurasiatheria</taxon>
        <taxon>Carnivora</taxon>
        <taxon>Caniformia</taxon>
        <taxon>Musteloidea</taxon>
        <taxon>Mustelidae</taxon>
        <taxon>Mustelinae</taxon>
        <taxon>Mustela</taxon>
    </lineage>
</organism>
<feature type="region of interest" description="Disordered" evidence="1">
    <location>
        <begin position="65"/>
        <end position="167"/>
    </location>
</feature>
<name>A0A8U0RFD6_MUSPF</name>
<keyword evidence="2" id="KW-1185">Reference proteome</keyword>
<proteinExistence type="predicted"/>
<sequence length="227" mass="24427">MSPRFILEIKTEGQTAARPGPAHRTSAAELLYRGDPHFSQALRSPFAQPCLPQRLLVPGLGPWASGASSGARDAATFSGAGEELPTGSENVVAQSQPSRRLFFPPLGDRRRCTGRGHQQAAWSKPRCAKAETAPGNHRIARRRSQEGDSRWGRRRELPGPRSRPQLIPPQYYVTRMEGPGPPAGPDLRVMGSSPARASVLGVESAGASPPRCWLPLPCSLSVSLSLE</sequence>
<evidence type="ECO:0000256" key="1">
    <source>
        <dbReference type="SAM" id="MobiDB-lite"/>
    </source>
</evidence>
<protein>
    <submittedName>
        <fullName evidence="3">Uncharacterized protein LOC101672165</fullName>
    </submittedName>
</protein>
<dbReference type="GeneID" id="101672165"/>
<dbReference type="Proteomes" id="UP000000715">
    <property type="component" value="Unplaced"/>
</dbReference>
<feature type="compositionally biased region" description="Basic and acidic residues" evidence="1">
    <location>
        <begin position="143"/>
        <end position="158"/>
    </location>
</feature>
<gene>
    <name evidence="3" type="primary">LOC101672165</name>
</gene>
<accession>A0A8U0RFD6</accession>
<reference evidence="3" key="1">
    <citation type="submission" date="2025-08" db="UniProtKB">
        <authorList>
            <consortium name="RefSeq"/>
        </authorList>
    </citation>
    <scope>IDENTIFICATION</scope>
    <source>
        <tissue evidence="3">Brain</tissue>
    </source>
</reference>
<dbReference type="AlphaFoldDB" id="A0A8U0RFD6"/>
<evidence type="ECO:0000313" key="2">
    <source>
        <dbReference type="Proteomes" id="UP000000715"/>
    </source>
</evidence>
<evidence type="ECO:0000313" key="3">
    <source>
        <dbReference type="RefSeq" id="XP_044922246.1"/>
    </source>
</evidence>
<dbReference type="RefSeq" id="XP_044922246.1">
    <property type="nucleotide sequence ID" value="XM_045066311.1"/>
</dbReference>
<feature type="compositionally biased region" description="Polar residues" evidence="1">
    <location>
        <begin position="87"/>
        <end position="98"/>
    </location>
</feature>